<evidence type="ECO:0000256" key="2">
    <source>
        <dbReference type="SAM" id="Phobius"/>
    </source>
</evidence>
<feature type="transmembrane region" description="Helical" evidence="2">
    <location>
        <begin position="422"/>
        <end position="443"/>
    </location>
</feature>
<keyword evidence="3" id="KW-1185">Reference proteome</keyword>
<dbReference type="Proteomes" id="UP000694845">
    <property type="component" value="Unplaced"/>
</dbReference>
<gene>
    <name evidence="4 5" type="primary">LOC110980400</name>
</gene>
<protein>
    <submittedName>
        <fullName evidence="4 5">Uncharacterized protein LOC110980400</fullName>
    </submittedName>
</protein>
<keyword evidence="2" id="KW-1133">Transmembrane helix</keyword>
<evidence type="ECO:0000313" key="5">
    <source>
        <dbReference type="RefSeq" id="XP_022092729.1"/>
    </source>
</evidence>
<dbReference type="RefSeq" id="XP_022092728.1">
    <property type="nucleotide sequence ID" value="XM_022237036.1"/>
</dbReference>
<keyword evidence="2" id="KW-0812">Transmembrane</keyword>
<feature type="transmembrane region" description="Helical" evidence="2">
    <location>
        <begin position="217"/>
        <end position="243"/>
    </location>
</feature>
<feature type="region of interest" description="Disordered" evidence="1">
    <location>
        <begin position="106"/>
        <end position="125"/>
    </location>
</feature>
<dbReference type="OrthoDB" id="10042460at2759"/>
<feature type="transmembrane region" description="Helical" evidence="2">
    <location>
        <begin position="183"/>
        <end position="205"/>
    </location>
</feature>
<dbReference type="AlphaFoldDB" id="A0A8B7YHK1"/>
<evidence type="ECO:0000313" key="3">
    <source>
        <dbReference type="Proteomes" id="UP000694845"/>
    </source>
</evidence>
<dbReference type="RefSeq" id="XP_022092729.1">
    <property type="nucleotide sequence ID" value="XM_022237037.1"/>
</dbReference>
<dbReference type="OMA" id="IWGAFCY"/>
<reference evidence="4 5" key="1">
    <citation type="submission" date="2025-04" db="UniProtKB">
        <authorList>
            <consortium name="RefSeq"/>
        </authorList>
    </citation>
    <scope>IDENTIFICATION</scope>
</reference>
<proteinExistence type="predicted"/>
<dbReference type="KEGG" id="aplc:110980400"/>
<feature type="transmembrane region" description="Helical" evidence="2">
    <location>
        <begin position="309"/>
        <end position="332"/>
    </location>
</feature>
<evidence type="ECO:0000313" key="4">
    <source>
        <dbReference type="RefSeq" id="XP_022092728.1"/>
    </source>
</evidence>
<keyword evidence="2" id="KW-0472">Membrane</keyword>
<evidence type="ECO:0000256" key="1">
    <source>
        <dbReference type="SAM" id="MobiDB-lite"/>
    </source>
</evidence>
<organism evidence="3 4">
    <name type="scientific">Acanthaster planci</name>
    <name type="common">Crown-of-thorns starfish</name>
    <dbReference type="NCBI Taxonomy" id="133434"/>
    <lineage>
        <taxon>Eukaryota</taxon>
        <taxon>Metazoa</taxon>
        <taxon>Echinodermata</taxon>
        <taxon>Eleutherozoa</taxon>
        <taxon>Asterozoa</taxon>
        <taxon>Asteroidea</taxon>
        <taxon>Valvatacea</taxon>
        <taxon>Valvatida</taxon>
        <taxon>Acanthasteridae</taxon>
        <taxon>Acanthaster</taxon>
    </lineage>
</organism>
<name>A0A8B7YHK1_ACAPL</name>
<accession>A0A8B7YHK1</accession>
<feature type="transmembrane region" description="Helical" evidence="2">
    <location>
        <begin position="370"/>
        <end position="393"/>
    </location>
</feature>
<sequence length="517" mass="59354">MSRISRNGERLLDSESLYPWYSREADQELQEGEGSSRPVQAEHKAEAKPPRWPWFIWFLLKLLGLYNRRPAVARRRRCLQCRLTAVEMRCVIRGKGVPGYLYPGASSWEDEEEGPEDSGPGTLETQFTINGDGGSEDSELGFVVPEDPCLVCQSEWWDAYGRHRPYTEADIGVSKWNHYGSPALSVIWQVLILAINMVHYFSYFAKYWGEAERRFDLVIYSGFVLFVVSVPALCLVANIINMLPSWRNKSRSYAWSNALSIRYIVKRLQHLKLTEQGLPYKAFLLVCLAWPLGNSIGRVALFHDVSHTIVHISLASCTVTMEIWGAFCYIVVLMRLSFQSQFEVELAFLRKHSDAMDRCRRRLTLLMEEFGSLGSLATLWVMFTIAVATWSIATQVYFDYAVNSMHNKTIPMFNTSRDLDPVIWSEIMMFLLLPLMAVGGLDLNRLWISFKRHIGEMRLIPGRSYDAFCDKILAYCNEHPPVRSIETVTLLVSALGLCLAVEFKEIEQFEFHHSNHL</sequence>
<dbReference type="GeneID" id="110980400"/>
<feature type="transmembrane region" description="Helical" evidence="2">
    <location>
        <begin position="282"/>
        <end position="303"/>
    </location>
</feature>